<dbReference type="STRING" id="115783.SAMN02745119_01370"/>
<dbReference type="InterPro" id="IPR001296">
    <property type="entry name" value="Glyco_trans_1"/>
</dbReference>
<keyword evidence="1 4" id="KW-0808">Transferase</keyword>
<dbReference type="SUPFAM" id="SSF53756">
    <property type="entry name" value="UDP-Glycosyltransferase/glycogen phosphorylase"/>
    <property type="match status" value="1"/>
</dbReference>
<evidence type="ECO:0000313" key="5">
    <source>
        <dbReference type="Proteomes" id="UP000190102"/>
    </source>
</evidence>
<accession>A0A1T4MMX0</accession>
<evidence type="ECO:0000313" key="4">
    <source>
        <dbReference type="EMBL" id="SJZ68187.1"/>
    </source>
</evidence>
<dbReference type="OrthoDB" id="9767517at2"/>
<dbReference type="PANTHER" id="PTHR46401:SF2">
    <property type="entry name" value="GLYCOSYLTRANSFERASE WBBK-RELATED"/>
    <property type="match status" value="1"/>
</dbReference>
<gene>
    <name evidence="4" type="ORF">SAMN02745119_01370</name>
</gene>
<dbReference type="InterPro" id="IPR028098">
    <property type="entry name" value="Glyco_trans_4-like_N"/>
</dbReference>
<dbReference type="Gene3D" id="3.40.50.2000">
    <property type="entry name" value="Glycogen Phosphorylase B"/>
    <property type="match status" value="2"/>
</dbReference>
<dbReference type="GO" id="GO:0009103">
    <property type="term" value="P:lipopolysaccharide biosynthetic process"/>
    <property type="evidence" value="ECO:0007669"/>
    <property type="project" value="TreeGrafter"/>
</dbReference>
<organism evidence="4 5">
    <name type="scientific">Trichlorobacter thiogenes</name>
    <dbReference type="NCBI Taxonomy" id="115783"/>
    <lineage>
        <taxon>Bacteria</taxon>
        <taxon>Pseudomonadati</taxon>
        <taxon>Thermodesulfobacteriota</taxon>
        <taxon>Desulfuromonadia</taxon>
        <taxon>Geobacterales</taxon>
        <taxon>Geobacteraceae</taxon>
        <taxon>Trichlorobacter</taxon>
    </lineage>
</organism>
<evidence type="ECO:0000259" key="2">
    <source>
        <dbReference type="Pfam" id="PF00534"/>
    </source>
</evidence>
<sequence>MMKIKVVFDHQIFCLQAYGGISRYFVELAKELTMRPNTEATVSAPAHVNKYLKQAESDIDIVGFAINKFKGSGIILPPIGSLVNGCLLKFSTSDIVHETYYSYTRRAPQGAKIVLTVFDMIHEIFPEYFSASDPTSKMKATAVARADHIICISHQTQSDLINLLNVDPAKTTVIHLGFKLTTHQIEACHLGDTSPYLLYVGMRTGYKNFERFLRAVALSPDLHKKYRIVCFGGGPFSAKEQELIKELCFEENSVCQLSGSDAMLAGLYKHACLFVYPSLYEGFGIPPLEAMAYDCPVVCSNVSSIPEVVGDAGQYFDPTSTGEIMAAIERTANDPTLRNTLIEAGRKRIQKFSWERCATETLAVYRKLLI</sequence>
<dbReference type="EMBL" id="FUWR01000005">
    <property type="protein sequence ID" value="SJZ68187.1"/>
    <property type="molecule type" value="Genomic_DNA"/>
</dbReference>
<dbReference type="Pfam" id="PF13439">
    <property type="entry name" value="Glyco_transf_4"/>
    <property type="match status" value="1"/>
</dbReference>
<feature type="domain" description="Glycosyltransferase subfamily 4-like N-terminal" evidence="3">
    <location>
        <begin position="18"/>
        <end position="178"/>
    </location>
</feature>
<name>A0A1T4MMX0_9BACT</name>
<evidence type="ECO:0000259" key="3">
    <source>
        <dbReference type="Pfam" id="PF13439"/>
    </source>
</evidence>
<reference evidence="5" key="1">
    <citation type="submission" date="2017-02" db="EMBL/GenBank/DDBJ databases">
        <authorList>
            <person name="Varghese N."/>
            <person name="Submissions S."/>
        </authorList>
    </citation>
    <scope>NUCLEOTIDE SEQUENCE [LARGE SCALE GENOMIC DNA]</scope>
    <source>
        <strain evidence="5">ATCC BAA-34</strain>
    </source>
</reference>
<keyword evidence="5" id="KW-1185">Reference proteome</keyword>
<evidence type="ECO:0000256" key="1">
    <source>
        <dbReference type="ARBA" id="ARBA00022679"/>
    </source>
</evidence>
<dbReference type="GO" id="GO:0016757">
    <property type="term" value="F:glycosyltransferase activity"/>
    <property type="evidence" value="ECO:0007669"/>
    <property type="project" value="InterPro"/>
</dbReference>
<feature type="domain" description="Glycosyl transferase family 1" evidence="2">
    <location>
        <begin position="192"/>
        <end position="348"/>
    </location>
</feature>
<proteinExistence type="predicted"/>
<protein>
    <submittedName>
        <fullName evidence="4">Glycosyltransferase involved in cell wall bisynthesis</fullName>
    </submittedName>
</protein>
<dbReference type="Pfam" id="PF00534">
    <property type="entry name" value="Glycos_transf_1"/>
    <property type="match status" value="1"/>
</dbReference>
<dbReference type="CDD" id="cd03809">
    <property type="entry name" value="GT4_MtfB-like"/>
    <property type="match status" value="1"/>
</dbReference>
<dbReference type="Proteomes" id="UP000190102">
    <property type="component" value="Unassembled WGS sequence"/>
</dbReference>
<dbReference type="AlphaFoldDB" id="A0A1T4MMX0"/>
<dbReference type="PANTHER" id="PTHR46401">
    <property type="entry name" value="GLYCOSYLTRANSFERASE WBBK-RELATED"/>
    <property type="match status" value="1"/>
</dbReference>